<dbReference type="KEGG" id="rmr:Rmar_1309"/>
<evidence type="ECO:0000256" key="7">
    <source>
        <dbReference type="ARBA" id="ARBA00022917"/>
    </source>
</evidence>
<feature type="compositionally biased region" description="Acidic residues" evidence="12">
    <location>
        <begin position="139"/>
        <end position="151"/>
    </location>
</feature>
<keyword evidence="7 9" id="KW-0648">Protein biosynthesis</keyword>
<feature type="compositionally biased region" description="Low complexity" evidence="12">
    <location>
        <begin position="185"/>
        <end position="199"/>
    </location>
</feature>
<dbReference type="PROSITE" id="PS01176">
    <property type="entry name" value="IF2"/>
    <property type="match status" value="1"/>
</dbReference>
<dbReference type="FunFam" id="2.40.30.10:FF:000008">
    <property type="entry name" value="Translation initiation factor IF-2"/>
    <property type="match status" value="1"/>
</dbReference>
<comment type="similarity">
    <text evidence="2 9 10">Belongs to the TRAFAC class translation factor GTPase superfamily. Classic translation factor GTPase family. IF-2 subfamily.</text>
</comment>
<organism evidence="14 15">
    <name type="scientific">Rhodothermus marinus (strain ATCC 43812 / DSM 4252 / R-10)</name>
    <name type="common">Rhodothermus obamensis</name>
    <dbReference type="NCBI Taxonomy" id="518766"/>
    <lineage>
        <taxon>Bacteria</taxon>
        <taxon>Pseudomonadati</taxon>
        <taxon>Rhodothermota</taxon>
        <taxon>Rhodothermia</taxon>
        <taxon>Rhodothermales</taxon>
        <taxon>Rhodothermaceae</taxon>
        <taxon>Rhodothermus</taxon>
    </lineage>
</organism>
<dbReference type="Gene3D" id="3.40.50.10050">
    <property type="entry name" value="Translation initiation factor IF- 2, domain 3"/>
    <property type="match status" value="1"/>
</dbReference>
<dbReference type="HOGENOM" id="CLU_006301_0_1_10"/>
<feature type="compositionally biased region" description="Acidic residues" evidence="12">
    <location>
        <begin position="174"/>
        <end position="184"/>
    </location>
</feature>
<keyword evidence="15" id="KW-1185">Reference proteome</keyword>
<dbReference type="InterPro" id="IPR005225">
    <property type="entry name" value="Small_GTP-bd"/>
</dbReference>
<evidence type="ECO:0000256" key="11">
    <source>
        <dbReference type="RuleBase" id="RU000645"/>
    </source>
</evidence>
<reference evidence="14 15" key="1">
    <citation type="journal article" date="2009" name="Stand. Genomic Sci.">
        <title>Complete genome sequence of Rhodothermus marinus type strain (R-10).</title>
        <authorList>
            <person name="Nolan M."/>
            <person name="Tindall B.J."/>
            <person name="Pomrenke H."/>
            <person name="Lapidus A."/>
            <person name="Copeland A."/>
            <person name="Glavina Del Rio T."/>
            <person name="Lucas S."/>
            <person name="Chen F."/>
            <person name="Tice H."/>
            <person name="Cheng J.F."/>
            <person name="Saunders E."/>
            <person name="Han C."/>
            <person name="Bruce D."/>
            <person name="Goodwin L."/>
            <person name="Chain P."/>
            <person name="Pitluck S."/>
            <person name="Ovchinikova G."/>
            <person name="Pati A."/>
            <person name="Ivanova N."/>
            <person name="Mavromatis K."/>
            <person name="Chen A."/>
            <person name="Palaniappan K."/>
            <person name="Land M."/>
            <person name="Hauser L."/>
            <person name="Chang Y.J."/>
            <person name="Jeffries C.D."/>
            <person name="Brettin T."/>
            <person name="Goker M."/>
            <person name="Bristow J."/>
            <person name="Eisen J.A."/>
            <person name="Markowitz V."/>
            <person name="Hugenholtz P."/>
            <person name="Kyrpides N.C."/>
            <person name="Klenk H.P."/>
            <person name="Detter J.C."/>
        </authorList>
    </citation>
    <scope>NUCLEOTIDE SEQUENCE [LARGE SCALE GENOMIC DNA]</scope>
    <source>
        <strain evidence="15">ATCC 43812 / DSM 4252 / R-10</strain>
    </source>
</reference>
<dbReference type="eggNOG" id="COG0532">
    <property type="taxonomic scope" value="Bacteria"/>
</dbReference>
<evidence type="ECO:0000313" key="15">
    <source>
        <dbReference type="Proteomes" id="UP000002221"/>
    </source>
</evidence>
<comment type="function">
    <text evidence="9 10">One of the essential components for the initiation of protein synthesis. Protects formylmethionyl-tRNA from spontaneous hydrolysis and promotes its binding to the 30S ribosomal subunits. Also involved in the hydrolysis of GTP during the formation of the 70S ribosomal complex.</text>
</comment>
<dbReference type="AlphaFoldDB" id="D0MI91"/>
<dbReference type="NCBIfam" id="TIGR00231">
    <property type="entry name" value="small_GTP"/>
    <property type="match status" value="1"/>
</dbReference>
<keyword evidence="4 9" id="KW-0963">Cytoplasm</keyword>
<evidence type="ECO:0000313" key="14">
    <source>
        <dbReference type="EMBL" id="ACY48199.1"/>
    </source>
</evidence>
<dbReference type="HAMAP" id="MF_00100_B">
    <property type="entry name" value="IF_2_B"/>
    <property type="match status" value="1"/>
</dbReference>
<feature type="binding site" evidence="9">
    <location>
        <begin position="429"/>
        <end position="436"/>
    </location>
    <ligand>
        <name>GTP</name>
        <dbReference type="ChEBI" id="CHEBI:37565"/>
    </ligand>
</feature>
<dbReference type="Gene3D" id="3.40.50.300">
    <property type="entry name" value="P-loop containing nucleotide triphosphate hydrolases"/>
    <property type="match status" value="1"/>
</dbReference>
<dbReference type="PANTHER" id="PTHR43381">
    <property type="entry name" value="TRANSLATION INITIATION FACTOR IF-2-RELATED"/>
    <property type="match status" value="1"/>
</dbReference>
<dbReference type="Pfam" id="PF11987">
    <property type="entry name" value="IF-2"/>
    <property type="match status" value="1"/>
</dbReference>
<sequence length="924" mass="101796">MAKKFKIRLFKLARELNVGIDTIEQQLGELGYAHALSGKGANAVLEDEDAYEALLEAFAHDRKVAARLKELREAREAAARAAKAEAEAAEAVEEVEEEAVEEVPASASAAEETEQEAAETAVEEATGEPEVEAPAASDEAVEAEEVAEEVSAEPTPAPEQEEEVEAVATAAATEESEAEVEASEPETPAAAEAEAAPTEEAPESAAEEKKEEDEVIRAQVVLQGAKVVGKIDLSKVEDDDTRSGKRKRKRKRKAKPAPDEEVVKVAVEDEEEEKTRSKRKRKRKRIRRVDEEEVEQSLQETLRELEQGVSRIRQRRRRERRERHAQEREREALREAQEARKLRVTEYISVGELAELMGVEVSEVISTLFNAGMIVSINQRLDADTIQFVADEFGYEVEFITDYNELEIEIPEDRPEDLQPRAPIVTVMGHVDHGKTSLLDYIRKTNVVAGEAGGITQHIGAYHVELPDGRYITFLDTPGHEAFTAMRARGAKVTDIVILVVAADDGVMPQTIEAINHAKAAGVPIVVAVTKIDKPEANPQRVLQQLAEHGVLVEQYGGQVQCAFVSAKTGEGVDDLLEKVLLEAELHDLKANPNRPAVGTIIESRVEKGRGNVATVLVQNGTLRVGDPFVAGVTSGRVRAMFDERGNRVEAAGPSIPVLVLGFDELPEVGDQFVVVPDEKEARAIAQKRQQIRREQMLRKQRRISLDEISRRMAQGERLKELNLIIKGDVAGSVEALSDALLKLSTDEVAVNIIHSGVGAITESDVMLASASDAIIIGFQVRPTSSARQLAEREHVDIRLYSVIYQAIEDVRDALEGLLSPEKTEQIVGVAEVRETFKIPKVGTVAGCRVLEGRIRRGDRVRVIRDGVVIYEGAISSLKRFKEDVREVQSGYECGMGIENFNDIKVGDQIEAFEIVEQRRKLEV</sequence>
<feature type="binding site" evidence="9">
    <location>
        <begin position="476"/>
        <end position="480"/>
    </location>
    <ligand>
        <name>GTP</name>
        <dbReference type="ChEBI" id="CHEBI:37565"/>
    </ligand>
</feature>
<evidence type="ECO:0000256" key="12">
    <source>
        <dbReference type="SAM" id="MobiDB-lite"/>
    </source>
</evidence>
<keyword evidence="8 9" id="KW-0342">GTP-binding</keyword>
<evidence type="ECO:0000256" key="3">
    <source>
        <dbReference type="ARBA" id="ARBA00020675"/>
    </source>
</evidence>
<dbReference type="SUPFAM" id="SSF50447">
    <property type="entry name" value="Translation proteins"/>
    <property type="match status" value="2"/>
</dbReference>
<dbReference type="Gene3D" id="2.40.30.10">
    <property type="entry name" value="Translation factors"/>
    <property type="match status" value="2"/>
</dbReference>
<dbReference type="InterPro" id="IPR000795">
    <property type="entry name" value="T_Tr_GTP-bd_dom"/>
</dbReference>
<dbReference type="InterPro" id="IPR009000">
    <property type="entry name" value="Transl_B-barrel_sf"/>
</dbReference>
<dbReference type="STRING" id="518766.Rmar_1309"/>
<dbReference type="EMBL" id="CP001807">
    <property type="protein sequence ID" value="ACY48199.1"/>
    <property type="molecule type" value="Genomic_DNA"/>
</dbReference>
<feature type="compositionally biased region" description="Acidic residues" evidence="12">
    <location>
        <begin position="88"/>
        <end position="101"/>
    </location>
</feature>
<evidence type="ECO:0000256" key="9">
    <source>
        <dbReference type="HAMAP-Rule" id="MF_00100"/>
    </source>
</evidence>
<comment type="subcellular location">
    <subcellularLocation>
        <location evidence="1 9 11">Cytoplasm</location>
    </subcellularLocation>
</comment>
<dbReference type="NCBIfam" id="TIGR00487">
    <property type="entry name" value="IF-2"/>
    <property type="match status" value="1"/>
</dbReference>
<dbReference type="FunFam" id="3.40.50.10050:FF:000001">
    <property type="entry name" value="Translation initiation factor IF-2"/>
    <property type="match status" value="1"/>
</dbReference>
<dbReference type="InterPro" id="IPR015760">
    <property type="entry name" value="TIF_IF2"/>
</dbReference>
<keyword evidence="6 9" id="KW-0547">Nucleotide-binding</keyword>
<dbReference type="GO" id="GO:0003743">
    <property type="term" value="F:translation initiation factor activity"/>
    <property type="evidence" value="ECO:0007669"/>
    <property type="project" value="UniProtKB-UniRule"/>
</dbReference>
<comment type="caution">
    <text evidence="9">Lacks conserved residue(s) required for the propagation of feature annotation.</text>
</comment>
<dbReference type="GO" id="GO:0005525">
    <property type="term" value="F:GTP binding"/>
    <property type="evidence" value="ECO:0007669"/>
    <property type="project" value="UniProtKB-KW"/>
</dbReference>
<accession>D0MI91</accession>
<evidence type="ECO:0000256" key="4">
    <source>
        <dbReference type="ARBA" id="ARBA00022490"/>
    </source>
</evidence>
<dbReference type="Pfam" id="PF04760">
    <property type="entry name" value="IF2_N"/>
    <property type="match status" value="1"/>
</dbReference>
<feature type="compositionally biased region" description="Acidic residues" evidence="12">
    <location>
        <begin position="111"/>
        <end position="131"/>
    </location>
</feature>
<dbReference type="Pfam" id="PF03144">
    <property type="entry name" value="GTP_EFTU_D2"/>
    <property type="match status" value="1"/>
</dbReference>
<dbReference type="RefSeq" id="WP_012843811.1">
    <property type="nucleotide sequence ID" value="NC_013501.1"/>
</dbReference>
<feature type="compositionally biased region" description="Basic residues" evidence="12">
    <location>
        <begin position="244"/>
        <end position="255"/>
    </location>
</feature>
<evidence type="ECO:0000256" key="5">
    <source>
        <dbReference type="ARBA" id="ARBA00022540"/>
    </source>
</evidence>
<evidence type="ECO:0000256" key="1">
    <source>
        <dbReference type="ARBA" id="ARBA00004496"/>
    </source>
</evidence>
<dbReference type="SUPFAM" id="SSF52540">
    <property type="entry name" value="P-loop containing nucleoside triphosphate hydrolases"/>
    <property type="match status" value="1"/>
</dbReference>
<keyword evidence="5 9" id="KW-0396">Initiation factor</keyword>
<dbReference type="InterPro" id="IPR044145">
    <property type="entry name" value="IF2_II"/>
</dbReference>
<dbReference type="CDD" id="cd03692">
    <property type="entry name" value="mtIF2_IVc"/>
    <property type="match status" value="1"/>
</dbReference>
<dbReference type="GO" id="GO:0003924">
    <property type="term" value="F:GTPase activity"/>
    <property type="evidence" value="ECO:0007669"/>
    <property type="project" value="UniProtKB-UniRule"/>
</dbReference>
<dbReference type="SUPFAM" id="SSF52156">
    <property type="entry name" value="Initiation factor IF2/eIF5b, domain 3"/>
    <property type="match status" value="1"/>
</dbReference>
<dbReference type="InterPro" id="IPR027417">
    <property type="entry name" value="P-loop_NTPase"/>
</dbReference>
<evidence type="ECO:0000259" key="13">
    <source>
        <dbReference type="PROSITE" id="PS51722"/>
    </source>
</evidence>
<dbReference type="InterPro" id="IPR006847">
    <property type="entry name" value="IF2_N"/>
</dbReference>
<dbReference type="FunFam" id="3.40.50.300:FF:000019">
    <property type="entry name" value="Translation initiation factor IF-2"/>
    <property type="match status" value="1"/>
</dbReference>
<protein>
    <recommendedName>
        <fullName evidence="3 9">Translation initiation factor IF-2</fullName>
    </recommendedName>
</protein>
<gene>
    <name evidence="9" type="primary">infB</name>
    <name evidence="14" type="ordered locus">Rmar_1309</name>
</gene>
<feature type="region of interest" description="Disordered" evidence="12">
    <location>
        <begin position="88"/>
        <end position="261"/>
    </location>
</feature>
<feature type="region of interest" description="Disordered" evidence="12">
    <location>
        <begin position="267"/>
        <end position="286"/>
    </location>
</feature>
<dbReference type="InterPro" id="IPR000178">
    <property type="entry name" value="TF_IF2_bacterial-like"/>
</dbReference>
<dbReference type="InterPro" id="IPR023115">
    <property type="entry name" value="TIF_IF2_dom3"/>
</dbReference>
<evidence type="ECO:0000256" key="10">
    <source>
        <dbReference type="RuleBase" id="RU000644"/>
    </source>
</evidence>
<dbReference type="FunFam" id="2.40.30.10:FF:000007">
    <property type="entry name" value="Translation initiation factor IF-2"/>
    <property type="match status" value="1"/>
</dbReference>
<dbReference type="Proteomes" id="UP000002221">
    <property type="component" value="Chromosome"/>
</dbReference>
<dbReference type="PANTHER" id="PTHR43381:SF5">
    <property type="entry name" value="TR-TYPE G DOMAIN-CONTAINING PROTEIN"/>
    <property type="match status" value="1"/>
</dbReference>
<dbReference type="InterPro" id="IPR036925">
    <property type="entry name" value="TIF_IF2_dom3_sf"/>
</dbReference>
<feature type="domain" description="Tr-type G" evidence="13">
    <location>
        <begin position="420"/>
        <end position="590"/>
    </location>
</feature>
<dbReference type="Pfam" id="PF00009">
    <property type="entry name" value="GTP_EFTU"/>
    <property type="match status" value="1"/>
</dbReference>
<evidence type="ECO:0000256" key="8">
    <source>
        <dbReference type="ARBA" id="ARBA00023134"/>
    </source>
</evidence>
<dbReference type="Pfam" id="PF22042">
    <property type="entry name" value="EF-G_D2"/>
    <property type="match status" value="1"/>
</dbReference>
<dbReference type="InterPro" id="IPR053905">
    <property type="entry name" value="EF-G-like_DII"/>
</dbReference>
<dbReference type="CDD" id="cd03702">
    <property type="entry name" value="IF2_mtIF2_II"/>
    <property type="match status" value="1"/>
</dbReference>
<dbReference type="PROSITE" id="PS51722">
    <property type="entry name" value="G_TR_2"/>
    <property type="match status" value="1"/>
</dbReference>
<evidence type="ECO:0000256" key="6">
    <source>
        <dbReference type="ARBA" id="ARBA00022741"/>
    </source>
</evidence>
<dbReference type="InterPro" id="IPR004161">
    <property type="entry name" value="EFTu-like_2"/>
</dbReference>
<feature type="compositionally biased region" description="Basic residues" evidence="12">
    <location>
        <begin position="276"/>
        <end position="286"/>
    </location>
</feature>
<dbReference type="GO" id="GO:0005737">
    <property type="term" value="C:cytoplasm"/>
    <property type="evidence" value="ECO:0007669"/>
    <property type="project" value="UniProtKB-SubCell"/>
</dbReference>
<feature type="binding site" evidence="9">
    <location>
        <begin position="530"/>
        <end position="533"/>
    </location>
    <ligand>
        <name>GTP</name>
        <dbReference type="ChEBI" id="CHEBI:37565"/>
    </ligand>
</feature>
<proteinExistence type="inferred from homology"/>
<dbReference type="OrthoDB" id="9811804at2"/>
<dbReference type="CDD" id="cd01887">
    <property type="entry name" value="IF2_eIF5B"/>
    <property type="match status" value="1"/>
</dbReference>
<evidence type="ECO:0000256" key="2">
    <source>
        <dbReference type="ARBA" id="ARBA00007733"/>
    </source>
</evidence>
<name>D0MI91_RHOM4</name>